<gene>
    <name evidence="1" type="ORF">SRO942_LOCUS30438</name>
</gene>
<sequence length="13" mass="1441">MVYEYIGHGTSAL</sequence>
<comment type="caution">
    <text evidence="1">The sequence shown here is derived from an EMBL/GenBank/DDBJ whole genome shotgun (WGS) entry which is preliminary data.</text>
</comment>
<reference evidence="1" key="1">
    <citation type="submission" date="2021-02" db="EMBL/GenBank/DDBJ databases">
        <authorList>
            <person name="Nowell W R."/>
        </authorList>
    </citation>
    <scope>NUCLEOTIDE SEQUENCE</scope>
</reference>
<name>A0A8S2RSY7_9BILA</name>
<organism evidence="1 2">
    <name type="scientific">Didymodactylos carnosus</name>
    <dbReference type="NCBI Taxonomy" id="1234261"/>
    <lineage>
        <taxon>Eukaryota</taxon>
        <taxon>Metazoa</taxon>
        <taxon>Spiralia</taxon>
        <taxon>Gnathifera</taxon>
        <taxon>Rotifera</taxon>
        <taxon>Eurotatoria</taxon>
        <taxon>Bdelloidea</taxon>
        <taxon>Philodinida</taxon>
        <taxon>Philodinidae</taxon>
        <taxon>Didymodactylos</taxon>
    </lineage>
</organism>
<protein>
    <submittedName>
        <fullName evidence="1">Uncharacterized protein</fullName>
    </submittedName>
</protein>
<proteinExistence type="predicted"/>
<accession>A0A8S2RSY7</accession>
<dbReference type="EMBL" id="CAJOBC010051981">
    <property type="protein sequence ID" value="CAF4180818.1"/>
    <property type="molecule type" value="Genomic_DNA"/>
</dbReference>
<evidence type="ECO:0000313" key="2">
    <source>
        <dbReference type="Proteomes" id="UP000681722"/>
    </source>
</evidence>
<feature type="non-terminal residue" evidence="1">
    <location>
        <position position="13"/>
    </location>
</feature>
<evidence type="ECO:0000313" key="1">
    <source>
        <dbReference type="EMBL" id="CAF4180818.1"/>
    </source>
</evidence>
<dbReference type="Proteomes" id="UP000681722">
    <property type="component" value="Unassembled WGS sequence"/>
</dbReference>